<dbReference type="PANTHER" id="PTHR43622:SF7">
    <property type="entry name" value="3-DEHYDROQUINATE SYNTHASE, CHLOROPLASTIC"/>
    <property type="match status" value="1"/>
</dbReference>
<comment type="caution">
    <text evidence="4">The sequence shown here is derived from an EMBL/GenBank/DDBJ whole genome shotgun (WGS) entry which is preliminary data.</text>
</comment>
<sequence length="185" mass="20344">PSLVVCDCDVLDTLPEREYRCGCAEVIKYGLLNNAPFFNDLMETPAKEQYEHVISTCVEMKKQVVLSDEFDRGARQKLNLGHTIGHAVEQCSGFTLLHGECVAIGMAVITRAAVKKGFCAKETLDEVEKILKLYDLPDQTTYSTDELLNVALSDKKVANGNISLIVPEAVGKCSIRPVPAEALRE</sequence>
<organism evidence="4">
    <name type="scientific">human gut metagenome</name>
    <dbReference type="NCBI Taxonomy" id="408170"/>
    <lineage>
        <taxon>unclassified sequences</taxon>
        <taxon>metagenomes</taxon>
        <taxon>organismal metagenomes</taxon>
    </lineage>
</organism>
<evidence type="ECO:0000256" key="2">
    <source>
        <dbReference type="ARBA" id="ARBA00023239"/>
    </source>
</evidence>
<dbReference type="GO" id="GO:0009073">
    <property type="term" value="P:aromatic amino acid family biosynthetic process"/>
    <property type="evidence" value="ECO:0007669"/>
    <property type="project" value="TreeGrafter"/>
</dbReference>
<dbReference type="Gene3D" id="1.20.1090.10">
    <property type="entry name" value="Dehydroquinate synthase-like - alpha domain"/>
    <property type="match status" value="1"/>
</dbReference>
<dbReference type="Pfam" id="PF24621">
    <property type="entry name" value="DHQS_C"/>
    <property type="match status" value="1"/>
</dbReference>
<dbReference type="EC" id="4.2.3.4" evidence="4"/>
<feature type="non-terminal residue" evidence="4">
    <location>
        <position position="185"/>
    </location>
</feature>
<dbReference type="InterPro" id="IPR050071">
    <property type="entry name" value="Dehydroquinate_synthase"/>
</dbReference>
<feature type="domain" description="3-dehydroquinate synthase C-terminal" evidence="3">
    <location>
        <begin position="22"/>
        <end position="157"/>
    </location>
</feature>
<keyword evidence="1" id="KW-0520">NAD</keyword>
<dbReference type="GO" id="GO:0003856">
    <property type="term" value="F:3-dehydroquinate synthase activity"/>
    <property type="evidence" value="ECO:0007669"/>
    <property type="project" value="UniProtKB-EC"/>
</dbReference>
<gene>
    <name evidence="4" type="ORF">OBE_02329</name>
</gene>
<protein>
    <submittedName>
        <fullName evidence="4">3-dehydroquinate synthase</fullName>
        <ecNumber evidence="4">4.2.3.4</ecNumber>
    </submittedName>
</protein>
<evidence type="ECO:0000256" key="1">
    <source>
        <dbReference type="ARBA" id="ARBA00023027"/>
    </source>
</evidence>
<reference evidence="4" key="1">
    <citation type="journal article" date="2013" name="Environ. Microbiol.">
        <title>Microbiota from the distal guts of lean and obese adolescents exhibit partial functional redundancy besides clear differences in community structure.</title>
        <authorList>
            <person name="Ferrer M."/>
            <person name="Ruiz A."/>
            <person name="Lanza F."/>
            <person name="Haange S.B."/>
            <person name="Oberbach A."/>
            <person name="Till H."/>
            <person name="Bargiela R."/>
            <person name="Campoy C."/>
            <person name="Segura M.T."/>
            <person name="Richter M."/>
            <person name="von Bergen M."/>
            <person name="Seifert J."/>
            <person name="Suarez A."/>
        </authorList>
    </citation>
    <scope>NUCLEOTIDE SEQUENCE</scope>
</reference>
<feature type="non-terminal residue" evidence="4">
    <location>
        <position position="1"/>
    </location>
</feature>
<evidence type="ECO:0000259" key="3">
    <source>
        <dbReference type="Pfam" id="PF24621"/>
    </source>
</evidence>
<keyword evidence="2 4" id="KW-0456">Lyase</keyword>
<proteinExistence type="predicted"/>
<name>K1U123_9ZZZZ</name>
<dbReference type="SUPFAM" id="SSF56796">
    <property type="entry name" value="Dehydroquinate synthase-like"/>
    <property type="match status" value="1"/>
</dbReference>
<dbReference type="AlphaFoldDB" id="K1U123"/>
<dbReference type="EMBL" id="AJWZ01001512">
    <property type="protein sequence ID" value="EKC73559.1"/>
    <property type="molecule type" value="Genomic_DNA"/>
</dbReference>
<dbReference type="InterPro" id="IPR056179">
    <property type="entry name" value="DHQS_C"/>
</dbReference>
<dbReference type="CDD" id="cd08195">
    <property type="entry name" value="DHQS"/>
    <property type="match status" value="1"/>
</dbReference>
<accession>K1U123</accession>
<evidence type="ECO:0000313" key="4">
    <source>
        <dbReference type="EMBL" id="EKC73559.1"/>
    </source>
</evidence>
<dbReference type="PANTHER" id="PTHR43622">
    <property type="entry name" value="3-DEHYDROQUINATE SYNTHASE"/>
    <property type="match status" value="1"/>
</dbReference>